<reference evidence="2 3" key="1">
    <citation type="submission" date="2021-06" db="EMBL/GenBank/DDBJ databases">
        <title>Actinomycetes sequencing.</title>
        <authorList>
            <person name="Shan Q."/>
        </authorList>
    </citation>
    <scope>NUCLEOTIDE SEQUENCE [LARGE SCALE GENOMIC DNA]</scope>
    <source>
        <strain evidence="2 3">NEAU-G5</strain>
    </source>
</reference>
<evidence type="ECO:0000313" key="2">
    <source>
        <dbReference type="EMBL" id="MBU3062199.1"/>
    </source>
</evidence>
<comment type="caution">
    <text evidence="2">The sequence shown here is derived from an EMBL/GenBank/DDBJ whole genome shotgun (WGS) entry which is preliminary data.</text>
</comment>
<dbReference type="Proteomes" id="UP000733379">
    <property type="component" value="Unassembled WGS sequence"/>
</dbReference>
<keyword evidence="3" id="KW-1185">Reference proteome</keyword>
<accession>A0ABS6AVY9</accession>
<organism evidence="2 3">
    <name type="scientific">Nocardia albiluteola</name>
    <dbReference type="NCBI Taxonomy" id="2842303"/>
    <lineage>
        <taxon>Bacteria</taxon>
        <taxon>Bacillati</taxon>
        <taxon>Actinomycetota</taxon>
        <taxon>Actinomycetes</taxon>
        <taxon>Mycobacteriales</taxon>
        <taxon>Nocardiaceae</taxon>
        <taxon>Nocardia</taxon>
    </lineage>
</organism>
<dbReference type="RefSeq" id="WP_215917073.1">
    <property type="nucleotide sequence ID" value="NZ_JAHKNI010000003.1"/>
</dbReference>
<gene>
    <name evidence="2" type="ORF">KO481_11760</name>
</gene>
<sequence>MGGIGVTSTVNGEQVRGEPVAVGQVQSVRSVVVDLWSTEENFLLAHAFLSILAAGQRELETSTDGLIAFTRNEIRHRYAVLIQPAHTIRHRLRWSTWRRRHQHRARTSHYQRRSDSHRDHGVRLEY</sequence>
<feature type="region of interest" description="Disordered" evidence="1">
    <location>
        <begin position="105"/>
        <end position="126"/>
    </location>
</feature>
<dbReference type="EMBL" id="JAHKNI010000003">
    <property type="protein sequence ID" value="MBU3062199.1"/>
    <property type="molecule type" value="Genomic_DNA"/>
</dbReference>
<evidence type="ECO:0000256" key="1">
    <source>
        <dbReference type="SAM" id="MobiDB-lite"/>
    </source>
</evidence>
<name>A0ABS6AVY9_9NOCA</name>
<feature type="compositionally biased region" description="Basic and acidic residues" evidence="1">
    <location>
        <begin position="112"/>
        <end position="126"/>
    </location>
</feature>
<protein>
    <submittedName>
        <fullName evidence="2">Uncharacterized protein</fullName>
    </submittedName>
</protein>
<proteinExistence type="predicted"/>
<evidence type="ECO:0000313" key="3">
    <source>
        <dbReference type="Proteomes" id="UP000733379"/>
    </source>
</evidence>